<dbReference type="Gene3D" id="3.50.40.10">
    <property type="entry name" value="Phenylalanyl-trna Synthetase, Chain B, domain 3"/>
    <property type="match status" value="1"/>
</dbReference>
<accession>A0A6N0NXQ2</accession>
<evidence type="ECO:0000313" key="2">
    <source>
        <dbReference type="EMBL" id="QKR00985.1"/>
    </source>
</evidence>
<dbReference type="Pfam" id="PF03483">
    <property type="entry name" value="B3_4"/>
    <property type="match status" value="1"/>
</dbReference>
<dbReference type="InterPro" id="IPR020825">
    <property type="entry name" value="Phe-tRNA_synthase-like_B3/B4"/>
</dbReference>
<dbReference type="InterPro" id="IPR005146">
    <property type="entry name" value="B3/B4_tRNA-bd"/>
</dbReference>
<dbReference type="SUPFAM" id="SSF56037">
    <property type="entry name" value="PheT/TilS domain"/>
    <property type="match status" value="1"/>
</dbReference>
<organism evidence="2 3">
    <name type="scientific">Metallosphaera tengchongensis</name>
    <dbReference type="NCBI Taxonomy" id="1532350"/>
    <lineage>
        <taxon>Archaea</taxon>
        <taxon>Thermoproteota</taxon>
        <taxon>Thermoprotei</taxon>
        <taxon>Sulfolobales</taxon>
        <taxon>Sulfolobaceae</taxon>
        <taxon>Metallosphaera</taxon>
    </lineage>
</organism>
<protein>
    <recommendedName>
        <fullName evidence="1">B3/B4 tRNA-binding domain-containing protein</fullName>
    </recommendedName>
</protein>
<evidence type="ECO:0000259" key="1">
    <source>
        <dbReference type="SMART" id="SM00873"/>
    </source>
</evidence>
<dbReference type="PANTHER" id="PTHR39209:SF2">
    <property type="entry name" value="CYTOPLASMIC PROTEIN"/>
    <property type="match status" value="1"/>
</dbReference>
<reference evidence="2 3" key="1">
    <citation type="submission" date="2020-02" db="EMBL/GenBank/DDBJ databases">
        <title>Comparative genome analysis reveals the metabolism and evolution of the thermophilic archaeal genus Metallosphaera.</title>
        <authorList>
            <person name="Jiang C."/>
        </authorList>
    </citation>
    <scope>NUCLEOTIDE SEQUENCE [LARGE SCALE GENOMIC DNA]</scope>
    <source>
        <strain evidence="2 3">Ric-A</strain>
    </source>
</reference>
<dbReference type="PANTHER" id="PTHR39209">
    <property type="match status" value="1"/>
</dbReference>
<dbReference type="Proteomes" id="UP000509301">
    <property type="component" value="Chromosome"/>
</dbReference>
<dbReference type="GO" id="GO:0004826">
    <property type="term" value="F:phenylalanine-tRNA ligase activity"/>
    <property type="evidence" value="ECO:0007669"/>
    <property type="project" value="InterPro"/>
</dbReference>
<sequence length="180" mass="19903">MRYKGEDVEKLKDLPIVRAYRDFYWKIGIDPTKVRPSGEALRRRITRGNPLPRINDVVDAGNVVSADTLISIGLYDLSKVVGEPRIVMSKGGEAFRGIGNKDEVLRPNVPIMMDESGQVMHIYPHRDSVVTSVTLSTEEVLIVGAGVRGIGEELVKDAVERTTKLLKSLGGKVVHEVRVN</sequence>
<dbReference type="EMBL" id="CP049074">
    <property type="protein sequence ID" value="QKR00985.1"/>
    <property type="molecule type" value="Genomic_DNA"/>
</dbReference>
<evidence type="ECO:0000313" key="3">
    <source>
        <dbReference type="Proteomes" id="UP000509301"/>
    </source>
</evidence>
<keyword evidence="3" id="KW-1185">Reference proteome</keyword>
<dbReference type="AlphaFoldDB" id="A0A6N0NXQ2"/>
<proteinExistence type="predicted"/>
<dbReference type="SMART" id="SM00873">
    <property type="entry name" value="B3_4"/>
    <property type="match status" value="1"/>
</dbReference>
<dbReference type="GO" id="GO:0003723">
    <property type="term" value="F:RNA binding"/>
    <property type="evidence" value="ECO:0007669"/>
    <property type="project" value="InterPro"/>
</dbReference>
<dbReference type="KEGG" id="mten:GWK48_03845"/>
<feature type="domain" description="B3/B4 tRNA-binding" evidence="1">
    <location>
        <begin position="19"/>
        <end position="171"/>
    </location>
</feature>
<name>A0A6N0NXQ2_9CREN</name>
<gene>
    <name evidence="2" type="ORF">GWK48_03845</name>
</gene>